<dbReference type="Gene3D" id="2.60.200.20">
    <property type="match status" value="1"/>
</dbReference>
<reference evidence="5" key="1">
    <citation type="submission" date="2021-06" db="EMBL/GenBank/DDBJ databases">
        <authorList>
            <person name="Kallberg Y."/>
            <person name="Tangrot J."/>
            <person name="Rosling A."/>
        </authorList>
    </citation>
    <scope>NUCLEOTIDE SEQUENCE</scope>
    <source>
        <strain evidence="5">CL551</strain>
    </source>
</reference>
<comment type="caution">
    <text evidence="5">The sequence shown here is derived from an EMBL/GenBank/DDBJ whole genome shotgun (WGS) entry which is preliminary data.</text>
</comment>
<dbReference type="AlphaFoldDB" id="A0A9N8VGD3"/>
<feature type="region of interest" description="Disordered" evidence="2">
    <location>
        <begin position="53"/>
        <end position="117"/>
    </location>
</feature>
<feature type="coiled-coil region" evidence="1">
    <location>
        <begin position="510"/>
        <end position="537"/>
    </location>
</feature>
<evidence type="ECO:0000259" key="4">
    <source>
        <dbReference type="PROSITE" id="PS50006"/>
    </source>
</evidence>
<feature type="compositionally biased region" description="Low complexity" evidence="2">
    <location>
        <begin position="101"/>
        <end position="114"/>
    </location>
</feature>
<dbReference type="PANTHER" id="PTHR15715">
    <property type="entry name" value="CENTROSOMAL PROTEIN OF 170 KDA"/>
    <property type="match status" value="1"/>
</dbReference>
<keyword evidence="1" id="KW-0175">Coiled coil</keyword>
<evidence type="ECO:0000313" key="5">
    <source>
        <dbReference type="EMBL" id="CAG8449779.1"/>
    </source>
</evidence>
<dbReference type="InterPro" id="IPR051176">
    <property type="entry name" value="Cent_Immune-Sig_Mod"/>
</dbReference>
<dbReference type="Pfam" id="PF00498">
    <property type="entry name" value="FHA"/>
    <property type="match status" value="1"/>
</dbReference>
<dbReference type="InterPro" id="IPR008984">
    <property type="entry name" value="SMAD_FHA_dom_sf"/>
</dbReference>
<evidence type="ECO:0000313" key="6">
    <source>
        <dbReference type="Proteomes" id="UP000789342"/>
    </source>
</evidence>
<evidence type="ECO:0000256" key="3">
    <source>
        <dbReference type="SAM" id="Phobius"/>
    </source>
</evidence>
<dbReference type="EMBL" id="CAJVPV010000287">
    <property type="protein sequence ID" value="CAG8449779.1"/>
    <property type="molecule type" value="Genomic_DNA"/>
</dbReference>
<feature type="region of interest" description="Disordered" evidence="2">
    <location>
        <begin position="455"/>
        <end position="498"/>
    </location>
</feature>
<feature type="transmembrane region" description="Helical" evidence="3">
    <location>
        <begin position="546"/>
        <end position="568"/>
    </location>
</feature>
<organism evidence="5 6">
    <name type="scientific">Acaulospora morrowiae</name>
    <dbReference type="NCBI Taxonomy" id="94023"/>
    <lineage>
        <taxon>Eukaryota</taxon>
        <taxon>Fungi</taxon>
        <taxon>Fungi incertae sedis</taxon>
        <taxon>Mucoromycota</taxon>
        <taxon>Glomeromycotina</taxon>
        <taxon>Glomeromycetes</taxon>
        <taxon>Diversisporales</taxon>
        <taxon>Acaulosporaceae</taxon>
        <taxon>Acaulospora</taxon>
    </lineage>
</organism>
<sequence length="570" mass="63345">MSVVSGIKPIKEHIMTEDHVEERKQLIYGPGIENLMLESVSNPRTETDFANLRHSTEDNSENAAERGTRVNNVQYNEKRESSVQNTEPMDWTPTKSDATLPSPRSRSRSGSESPATASRTVAVNLFPLTDSIVFSPKHLTFAPDQEIKVGRVSGSRNQKEAKAENGVFNCDVMSREHAMLKESNGKIMIKDTKSTHGTFVNSVRLGDGSKDSEWKELKHGDVITFGHSVKRNQNLYKHLSAYVYYPKEKKELPPIPISPNGAQSSEFSNDLTKIVTNKLEKKEGQVSECIANDPSTDVSKEGFSSAAPVSSKVEKPVEIQKEHKPTKIDETWSTSSVVSGQKNLSNIRETRQTSEVETTASVVSTIPGNSTTSVKQKAQITAVKQERRVVTSDRNVSKFDAPIVKDEVIPTDDFRKVTEDHKSITSASTSDPIPFEETTLNPVTIPRNTAVTYKEKTSTQMYRETKHPKTSRKDKDISEDKINNENAVNNGEGPSHVTETTNIVSTVSRKRKYEETEEEGLQQVHELKEKIADLEKRANKRRRWELIASTVVGMAAGVVSIGVGAYMLGN</sequence>
<name>A0A9N8VGD3_9GLOM</name>
<accession>A0A9N8VGD3</accession>
<keyword evidence="3" id="KW-0812">Transmembrane</keyword>
<feature type="domain" description="FHA" evidence="4">
    <location>
        <begin position="147"/>
        <end position="205"/>
    </location>
</feature>
<feature type="compositionally biased region" description="Polar residues" evidence="2">
    <location>
        <begin position="82"/>
        <end position="99"/>
    </location>
</feature>
<proteinExistence type="predicted"/>
<dbReference type="Proteomes" id="UP000789342">
    <property type="component" value="Unassembled WGS sequence"/>
</dbReference>
<dbReference type="SMART" id="SM00240">
    <property type="entry name" value="FHA"/>
    <property type="match status" value="1"/>
</dbReference>
<dbReference type="PROSITE" id="PS50006">
    <property type="entry name" value="FHA_DOMAIN"/>
    <property type="match status" value="1"/>
</dbReference>
<keyword evidence="6" id="KW-1185">Reference proteome</keyword>
<dbReference type="InterPro" id="IPR000253">
    <property type="entry name" value="FHA_dom"/>
</dbReference>
<protein>
    <submittedName>
        <fullName evidence="5">15489_t:CDS:1</fullName>
    </submittedName>
</protein>
<keyword evidence="3" id="KW-0472">Membrane</keyword>
<dbReference type="SUPFAM" id="SSF49879">
    <property type="entry name" value="SMAD/FHA domain"/>
    <property type="match status" value="1"/>
</dbReference>
<dbReference type="OrthoDB" id="687730at2759"/>
<gene>
    <name evidence="5" type="ORF">AMORRO_LOCUS838</name>
</gene>
<evidence type="ECO:0000256" key="2">
    <source>
        <dbReference type="SAM" id="MobiDB-lite"/>
    </source>
</evidence>
<keyword evidence="3" id="KW-1133">Transmembrane helix</keyword>
<feature type="compositionally biased region" description="Basic and acidic residues" evidence="2">
    <location>
        <begin position="455"/>
        <end position="483"/>
    </location>
</feature>
<feature type="region of interest" description="Disordered" evidence="2">
    <location>
        <begin position="291"/>
        <end position="327"/>
    </location>
</feature>
<feature type="compositionally biased region" description="Basic and acidic residues" evidence="2">
    <location>
        <begin position="312"/>
        <end position="327"/>
    </location>
</feature>
<dbReference type="PANTHER" id="PTHR15715:SF37">
    <property type="entry name" value="LD47843P"/>
    <property type="match status" value="1"/>
</dbReference>
<evidence type="ECO:0000256" key="1">
    <source>
        <dbReference type="SAM" id="Coils"/>
    </source>
</evidence>